<dbReference type="GO" id="GO:0000976">
    <property type="term" value="F:transcription cis-regulatory region binding"/>
    <property type="evidence" value="ECO:0007669"/>
    <property type="project" value="TreeGrafter"/>
</dbReference>
<gene>
    <name evidence="8" type="ORF">LLUT_LOCUS20549</name>
</gene>
<dbReference type="SMART" id="SM00774">
    <property type="entry name" value="WRKY"/>
    <property type="match status" value="1"/>
</dbReference>
<sequence>MTDNMGDSPNNLIHELLQGLELARQLQMNLHVPYSSKETRDQLIQKIISTFEKALQMVNLKRESLIEPSSQHLAFRMSESPPLSDSEDYIDLKDHDHNVSIKREILPIWTKTIRVNPGKGVEGPLDDGHSWRKYGQKDILGAVYPRGYYKCTDRNVQGCLATKIEQRSDEDPTVLEITYRGKHTCIMATNTVPTSAPNENQESNLNTNPQKQNNILLQSLEQQPNLNGQLLDLRADIKVQTDNLNCSPRDRSFPSLHFPSASNIKTENQIIPLSPMLENFSSPSYISPATSGISHFAVSPSLASSGFQINDMISAANSPIVGLEFPFDQFEFDAHNFTFDNLPFFS</sequence>
<evidence type="ECO:0000259" key="7">
    <source>
        <dbReference type="PROSITE" id="PS50811"/>
    </source>
</evidence>
<evidence type="ECO:0000256" key="2">
    <source>
        <dbReference type="ARBA" id="ARBA00023015"/>
    </source>
</evidence>
<keyword evidence="9" id="KW-1185">Reference proteome</keyword>
<dbReference type="PANTHER" id="PTHR32096">
    <property type="entry name" value="WRKY TRANSCRIPTION FACTOR 30-RELATED-RELATED"/>
    <property type="match status" value="1"/>
</dbReference>
<dbReference type="GO" id="GO:0009751">
    <property type="term" value="P:response to salicylic acid"/>
    <property type="evidence" value="ECO:0007669"/>
    <property type="project" value="UniProtKB-ARBA"/>
</dbReference>
<dbReference type="PROSITE" id="PS50811">
    <property type="entry name" value="WRKY"/>
    <property type="match status" value="1"/>
</dbReference>
<comment type="subcellular location">
    <subcellularLocation>
        <location evidence="1">Nucleus</location>
    </subcellularLocation>
</comment>
<dbReference type="AlphaFoldDB" id="A0AAV1XCN5"/>
<evidence type="ECO:0000256" key="1">
    <source>
        <dbReference type="ARBA" id="ARBA00004123"/>
    </source>
</evidence>
<dbReference type="Pfam" id="PF03106">
    <property type="entry name" value="WRKY"/>
    <property type="match status" value="1"/>
</dbReference>
<name>A0AAV1XCN5_LUPLU</name>
<comment type="similarity">
    <text evidence="6">Belongs to the WRKY group III family.</text>
</comment>
<dbReference type="SUPFAM" id="SSF118290">
    <property type="entry name" value="WRKY DNA-binding domain"/>
    <property type="match status" value="1"/>
</dbReference>
<dbReference type="FunFam" id="2.20.25.80:FF:000009">
    <property type="entry name" value="WRKY transcription factor 53"/>
    <property type="match status" value="1"/>
</dbReference>
<dbReference type="GO" id="GO:0010193">
    <property type="term" value="P:response to ozone"/>
    <property type="evidence" value="ECO:0007669"/>
    <property type="project" value="UniProtKB-ARBA"/>
</dbReference>
<keyword evidence="5" id="KW-0539">Nucleus</keyword>
<dbReference type="InterPro" id="IPR003657">
    <property type="entry name" value="WRKY_dom"/>
</dbReference>
<dbReference type="InterPro" id="IPR036576">
    <property type="entry name" value="WRKY_dom_sf"/>
</dbReference>
<dbReference type="GO" id="GO:0042542">
    <property type="term" value="P:response to hydrogen peroxide"/>
    <property type="evidence" value="ECO:0007669"/>
    <property type="project" value="UniProtKB-ARBA"/>
</dbReference>
<keyword evidence="4" id="KW-0804">Transcription</keyword>
<keyword evidence="2" id="KW-0805">Transcription regulation</keyword>
<dbReference type="Proteomes" id="UP001497480">
    <property type="component" value="Unassembled WGS sequence"/>
</dbReference>
<feature type="domain" description="WRKY" evidence="7">
    <location>
        <begin position="120"/>
        <end position="183"/>
    </location>
</feature>
<dbReference type="GO" id="GO:0003700">
    <property type="term" value="F:DNA-binding transcription factor activity"/>
    <property type="evidence" value="ECO:0007669"/>
    <property type="project" value="InterPro"/>
</dbReference>
<accession>A0AAV1XCN5</accession>
<evidence type="ECO:0000256" key="6">
    <source>
        <dbReference type="ARBA" id="ARBA00060850"/>
    </source>
</evidence>
<dbReference type="GO" id="GO:0010150">
    <property type="term" value="P:leaf senescence"/>
    <property type="evidence" value="ECO:0007669"/>
    <property type="project" value="UniProtKB-ARBA"/>
</dbReference>
<proteinExistence type="inferred from homology"/>
<dbReference type="Gene3D" id="2.20.25.80">
    <property type="entry name" value="WRKY domain"/>
    <property type="match status" value="1"/>
</dbReference>
<dbReference type="InterPro" id="IPR044810">
    <property type="entry name" value="WRKY_plant"/>
</dbReference>
<comment type="caution">
    <text evidence="8">The sequence shown here is derived from an EMBL/GenBank/DDBJ whole genome shotgun (WGS) entry which is preliminary data.</text>
</comment>
<dbReference type="PANTHER" id="PTHR32096:SF115">
    <property type="entry name" value="WRKY TRANSCRIPTION FACTOR 30-RELATED"/>
    <property type="match status" value="1"/>
</dbReference>
<evidence type="ECO:0000256" key="3">
    <source>
        <dbReference type="ARBA" id="ARBA00023125"/>
    </source>
</evidence>
<organism evidence="8 9">
    <name type="scientific">Lupinus luteus</name>
    <name type="common">European yellow lupine</name>
    <dbReference type="NCBI Taxonomy" id="3873"/>
    <lineage>
        <taxon>Eukaryota</taxon>
        <taxon>Viridiplantae</taxon>
        <taxon>Streptophyta</taxon>
        <taxon>Embryophyta</taxon>
        <taxon>Tracheophyta</taxon>
        <taxon>Spermatophyta</taxon>
        <taxon>Magnoliopsida</taxon>
        <taxon>eudicotyledons</taxon>
        <taxon>Gunneridae</taxon>
        <taxon>Pentapetalae</taxon>
        <taxon>rosids</taxon>
        <taxon>fabids</taxon>
        <taxon>Fabales</taxon>
        <taxon>Fabaceae</taxon>
        <taxon>Papilionoideae</taxon>
        <taxon>50 kb inversion clade</taxon>
        <taxon>genistoids sensu lato</taxon>
        <taxon>core genistoids</taxon>
        <taxon>Genisteae</taxon>
        <taxon>Lupinus</taxon>
    </lineage>
</organism>
<dbReference type="GO" id="GO:0005634">
    <property type="term" value="C:nucleus"/>
    <property type="evidence" value="ECO:0007669"/>
    <property type="project" value="UniProtKB-SubCell"/>
</dbReference>
<dbReference type="EMBL" id="CAXHTB010000014">
    <property type="protein sequence ID" value="CAL0319489.1"/>
    <property type="molecule type" value="Genomic_DNA"/>
</dbReference>
<evidence type="ECO:0000313" key="8">
    <source>
        <dbReference type="EMBL" id="CAL0319489.1"/>
    </source>
</evidence>
<reference evidence="8 9" key="1">
    <citation type="submission" date="2024-03" db="EMBL/GenBank/DDBJ databases">
        <authorList>
            <person name="Martinez-Hernandez J."/>
        </authorList>
    </citation>
    <scope>NUCLEOTIDE SEQUENCE [LARGE SCALE GENOMIC DNA]</scope>
</reference>
<evidence type="ECO:0000313" key="9">
    <source>
        <dbReference type="Proteomes" id="UP001497480"/>
    </source>
</evidence>
<evidence type="ECO:0000256" key="5">
    <source>
        <dbReference type="ARBA" id="ARBA00023242"/>
    </source>
</evidence>
<keyword evidence="3" id="KW-0238">DNA-binding</keyword>
<protein>
    <recommendedName>
        <fullName evidence="7">WRKY domain-containing protein</fullName>
    </recommendedName>
</protein>
<evidence type="ECO:0000256" key="4">
    <source>
        <dbReference type="ARBA" id="ARBA00023163"/>
    </source>
</evidence>